<dbReference type="InterPro" id="IPR004375">
    <property type="entry name" value="NanQ/TabA/YiaL"/>
</dbReference>
<dbReference type="Proteomes" id="UP001519887">
    <property type="component" value="Unassembled WGS sequence"/>
</dbReference>
<dbReference type="InterPro" id="IPR037012">
    <property type="entry name" value="NanQ/TabA/YiaL_sf"/>
</dbReference>
<evidence type="ECO:0000313" key="1">
    <source>
        <dbReference type="EMBL" id="MBW7458090.1"/>
    </source>
</evidence>
<name>A0ABS7CBK9_9BACL</name>
<accession>A0ABS7CBK9</accession>
<dbReference type="Gene3D" id="2.60.120.370">
    <property type="entry name" value="YhcH/YjgK/YiaL"/>
    <property type="match status" value="1"/>
</dbReference>
<comment type="caution">
    <text evidence="1">The sequence shown here is derived from an EMBL/GenBank/DDBJ whole genome shotgun (WGS) entry which is preliminary data.</text>
</comment>
<reference evidence="1 2" key="1">
    <citation type="submission" date="2021-07" db="EMBL/GenBank/DDBJ databases">
        <title>Paenibacillus radiodurans sp. nov., isolated from the southeastern edge of Tengger Desert.</title>
        <authorList>
            <person name="Zhang G."/>
        </authorList>
    </citation>
    <scope>NUCLEOTIDE SEQUENCE [LARGE SCALE GENOMIC DNA]</scope>
    <source>
        <strain evidence="1 2">CCM 7311</strain>
    </source>
</reference>
<organism evidence="1 2">
    <name type="scientific">Paenibacillus sepulcri</name>
    <dbReference type="NCBI Taxonomy" id="359917"/>
    <lineage>
        <taxon>Bacteria</taxon>
        <taxon>Bacillati</taxon>
        <taxon>Bacillota</taxon>
        <taxon>Bacilli</taxon>
        <taxon>Bacillales</taxon>
        <taxon>Paenibacillaceae</taxon>
        <taxon>Paenibacillus</taxon>
    </lineage>
</organism>
<dbReference type="Pfam" id="PF04074">
    <property type="entry name" value="DUF386"/>
    <property type="match status" value="1"/>
</dbReference>
<evidence type="ECO:0000313" key="2">
    <source>
        <dbReference type="Proteomes" id="UP001519887"/>
    </source>
</evidence>
<dbReference type="PANTHER" id="PTHR34986:SF1">
    <property type="entry name" value="PROTEIN YIAL"/>
    <property type="match status" value="1"/>
</dbReference>
<proteinExistence type="predicted"/>
<protein>
    <submittedName>
        <fullName evidence="1">YhcH/YjgK/YiaL family protein</fullName>
    </submittedName>
</protein>
<dbReference type="PANTHER" id="PTHR34986">
    <property type="entry name" value="EVOLVED BETA-GALACTOSIDASE SUBUNIT BETA"/>
    <property type="match status" value="1"/>
</dbReference>
<dbReference type="SUPFAM" id="SSF51197">
    <property type="entry name" value="Clavaminate synthase-like"/>
    <property type="match status" value="1"/>
</dbReference>
<gene>
    <name evidence="1" type="ORF">K0U00_29010</name>
</gene>
<keyword evidence="2" id="KW-1185">Reference proteome</keyword>
<dbReference type="NCBIfam" id="TIGR00022">
    <property type="entry name" value="YhcH/YjgK/YiaL family protein"/>
    <property type="match status" value="1"/>
</dbReference>
<dbReference type="EMBL" id="JAHZIK010001066">
    <property type="protein sequence ID" value="MBW7458090.1"/>
    <property type="molecule type" value="Genomic_DNA"/>
</dbReference>
<sequence length="159" mass="18157">MIYSDLANWETEKHTFPAPVRRAVDRLQQMDLAALPPGKHELGETGMFLLLNELTTREKKAIKPESHREHIDVQLLLSGRECMGVAKASPEQIIMDERYDKEDIAFYDEVQGEIDVHLAPGGFVVLFPSDIHRPNCSIAEDVPLRKVVVKIHRDLFDEQ</sequence>
<dbReference type="RefSeq" id="WP_210039109.1">
    <property type="nucleotide sequence ID" value="NZ_JBHLVU010000043.1"/>
</dbReference>